<keyword evidence="4" id="KW-1185">Reference proteome</keyword>
<dbReference type="OMA" id="HAISMFW"/>
<dbReference type="PANTHER" id="PTHR10648:SF4">
    <property type="entry name" value="PROTEIN PHOSPHATASE 2 (FORMERLY 2A), REGULATORY SUBUNIT A, BETA ISOFORM-RELATED"/>
    <property type="match status" value="1"/>
</dbReference>
<dbReference type="AlphaFoldDB" id="I7I8V1"/>
<dbReference type="GO" id="GO:0019888">
    <property type="term" value="F:protein phosphatase regulator activity"/>
    <property type="evidence" value="ECO:0007669"/>
    <property type="project" value="TreeGrafter"/>
</dbReference>
<dbReference type="GO" id="GO:0000159">
    <property type="term" value="C:protein phosphatase type 2A complex"/>
    <property type="evidence" value="ECO:0007669"/>
    <property type="project" value="TreeGrafter"/>
</dbReference>
<dbReference type="VEuPathDB" id="PiroplasmaDB:BMR1_02g02875"/>
<dbReference type="EMBL" id="FO082872">
    <property type="protein sequence ID" value="CCF73728.1"/>
    <property type="molecule type" value="Genomic_DNA"/>
</dbReference>
<protein>
    <submittedName>
        <fullName evidence="3">Protein phosphatase 2 (Formerly 2A), regulatory subunit A</fullName>
    </submittedName>
</protein>
<dbReference type="InterPro" id="IPR021133">
    <property type="entry name" value="HEAT_type_2"/>
</dbReference>
<keyword evidence="1" id="KW-0677">Repeat</keyword>
<reference evidence="3 4" key="1">
    <citation type="journal article" date="2012" name="Nucleic Acids Res.">
        <title>Sequencing of the smallest Apicomplexan genome from the human pathogen Babesia microti.</title>
        <authorList>
            <person name="Cornillot E."/>
            <person name="Hadj-Kaddour K."/>
            <person name="Dassouli A."/>
            <person name="Noel B."/>
            <person name="Ranwez V."/>
            <person name="Vacherie B."/>
            <person name="Augagneur Y."/>
            <person name="Bres V."/>
            <person name="Duclos A."/>
            <person name="Randazzo S."/>
            <person name="Carcy B."/>
            <person name="Debierre-Grockiego F."/>
            <person name="Delbecq S."/>
            <person name="Moubri-Menage K."/>
            <person name="Shams-Eldin H."/>
            <person name="Usmani-Brown S."/>
            <person name="Bringaud F."/>
            <person name="Wincker P."/>
            <person name="Vivares C.P."/>
            <person name="Schwarz R.T."/>
            <person name="Schetters T.P."/>
            <person name="Krause P.J."/>
            <person name="Gorenflot A."/>
            <person name="Berry V."/>
            <person name="Barbe V."/>
            <person name="Ben Mamoun C."/>
        </authorList>
    </citation>
    <scope>NUCLEOTIDE SEQUENCE [LARGE SCALE GENOMIC DNA]</scope>
    <source>
        <strain evidence="3 4">RI</strain>
    </source>
</reference>
<dbReference type="RefSeq" id="XP_012648337.1">
    <property type="nucleotide sequence ID" value="XM_012792883.1"/>
</dbReference>
<proteinExistence type="predicted"/>
<dbReference type="PROSITE" id="PS50077">
    <property type="entry name" value="HEAT_REPEAT"/>
    <property type="match status" value="1"/>
</dbReference>
<gene>
    <name evidence="3" type="ORF">BMR1_02g02875</name>
</gene>
<dbReference type="KEGG" id="bmic:BMR1_02g02875"/>
<dbReference type="GO" id="GO:0005634">
    <property type="term" value="C:nucleus"/>
    <property type="evidence" value="ECO:0007669"/>
    <property type="project" value="TreeGrafter"/>
</dbReference>
<dbReference type="OrthoDB" id="340346at2759"/>
<dbReference type="InterPro" id="IPR016024">
    <property type="entry name" value="ARM-type_fold"/>
</dbReference>
<dbReference type="GO" id="GO:0005829">
    <property type="term" value="C:cytosol"/>
    <property type="evidence" value="ECO:0007669"/>
    <property type="project" value="TreeGrafter"/>
</dbReference>
<dbReference type="InterPro" id="IPR011989">
    <property type="entry name" value="ARM-like"/>
</dbReference>
<accession>I7I8V1</accession>
<dbReference type="GeneID" id="24424356"/>
<name>I7I8V1_BABMR</name>
<evidence type="ECO:0000313" key="4">
    <source>
        <dbReference type="Proteomes" id="UP000002899"/>
    </source>
</evidence>
<reference evidence="3 4" key="2">
    <citation type="journal article" date="2013" name="PLoS ONE">
        <title>Whole genome mapping and re-organization of the nuclear and mitochondrial genomes of Babesia microti isolates.</title>
        <authorList>
            <person name="Cornillot E."/>
            <person name="Dassouli A."/>
            <person name="Garg A."/>
            <person name="Pachikara N."/>
            <person name="Randazzo S."/>
            <person name="Depoix D."/>
            <person name="Carcy B."/>
            <person name="Delbecq S."/>
            <person name="Frutos R."/>
            <person name="Silva J.C."/>
            <person name="Sutton R."/>
            <person name="Krause P.J."/>
            <person name="Mamoun C.B."/>
        </authorList>
    </citation>
    <scope>NUCLEOTIDE SEQUENCE [LARGE SCALE GENOMIC DNA]</scope>
    <source>
        <strain evidence="3 4">RI</strain>
    </source>
</reference>
<dbReference type="Proteomes" id="UP000002899">
    <property type="component" value="Chromosome II"/>
</dbReference>
<feature type="repeat" description="HEAT" evidence="2">
    <location>
        <begin position="246"/>
        <end position="284"/>
    </location>
</feature>
<evidence type="ECO:0000313" key="3">
    <source>
        <dbReference type="EMBL" id="CCF73728.1"/>
    </source>
</evidence>
<evidence type="ECO:0000256" key="2">
    <source>
        <dbReference type="PROSITE-ProRule" id="PRU00103"/>
    </source>
</evidence>
<dbReference type="PANTHER" id="PTHR10648">
    <property type="entry name" value="SERINE/THREONINE-PROTEIN PHOSPHATASE PP2A 65 KDA REGULATORY SUBUNIT"/>
    <property type="match status" value="1"/>
</dbReference>
<dbReference type="InterPro" id="IPR051023">
    <property type="entry name" value="PP2A_Regulatory_Subunit_A"/>
</dbReference>
<sequence>MSDLDDPASLILFKTHFKHDPEEALSKVHLVAFDLGPETCRSKLVPLLFEYQKSGDDLIKYSIAIAWKTVSKFVGGGLYFKPILLSLEHILSQEEPFVREKGIETFLEIIHDNKSFTCPAIQISLINDTVCPMLKRLANDDWFAAPSSACCLIPKVYPLASPQNQADLLQCYHHMCETTFVLVKLAASRNLKDLFNHIDIEDAISLFWLALKNIANDTQDRVRIEALESCISFGKRCTNEQNESFNMPILKDAMQDQSWRVRKQSSSLLKQIYSTFGAKLVDTHLSGHICQLMNDKVEWVRSQAIESFVQCAKILESESIELYKKQIMMLPVDANPENRKHAVSILAIIAQDLNICRVYIKSILNILINDNHHTVKLALLNSLNLFQGELAIEDEIIHRLLNELKTSTSWRVRLSLVKEIEVLIKERIINYNFSGIILELLLDHVYKVRISTIDILSKLKDVSNWDCKELFNNLCVALENNKLPPAIQQACGHQGSLNYKLRITIIKALTVLHDQDEYAVKVLNLAVKDPVPNVKTAAEEALEFICSGNNCAKDTPGEPISQLTDKFNMLTVKYSDESACSSVASTQIMNTVSGDSGEMIAE</sequence>
<dbReference type="Gene3D" id="1.25.10.10">
    <property type="entry name" value="Leucine-rich Repeat Variant"/>
    <property type="match status" value="1"/>
</dbReference>
<dbReference type="SUPFAM" id="SSF48371">
    <property type="entry name" value="ARM repeat"/>
    <property type="match status" value="1"/>
</dbReference>
<evidence type="ECO:0000256" key="1">
    <source>
        <dbReference type="ARBA" id="ARBA00022737"/>
    </source>
</evidence>
<reference evidence="3 4" key="3">
    <citation type="journal article" date="2016" name="Sci. Rep.">
        <title>Genome-wide diversity and gene expression profiling of Babesia microti isolates identify polymorphic genes that mediate host-pathogen interactions.</title>
        <authorList>
            <person name="Silva J.C."/>
            <person name="Cornillot E."/>
            <person name="McCracken C."/>
            <person name="Usmani-Brown S."/>
            <person name="Dwivedi A."/>
            <person name="Ifeonu O.O."/>
            <person name="Crabtree J."/>
            <person name="Gotia H.T."/>
            <person name="Virji A.Z."/>
            <person name="Reynes C."/>
            <person name="Colinge J."/>
            <person name="Kumar V."/>
            <person name="Lawres L."/>
            <person name="Pazzi J.E."/>
            <person name="Pablo J.V."/>
            <person name="Hung C."/>
            <person name="Brancato J."/>
            <person name="Kumari P."/>
            <person name="Orvis J."/>
            <person name="Tretina K."/>
            <person name="Chibucos M."/>
            <person name="Ott S."/>
            <person name="Sadzewicz L."/>
            <person name="Sengamalay N."/>
            <person name="Shetty A.C."/>
            <person name="Su Q."/>
            <person name="Tallon L."/>
            <person name="Fraser C.M."/>
            <person name="Frutos R."/>
            <person name="Molina D.M."/>
            <person name="Krause P.J."/>
            <person name="Ben Mamoun C."/>
        </authorList>
    </citation>
    <scope>NUCLEOTIDE SEQUENCE [LARGE SCALE GENOMIC DNA]</scope>
    <source>
        <strain evidence="3 4">RI</strain>
    </source>
</reference>
<organism evidence="3 4">
    <name type="scientific">Babesia microti (strain RI)</name>
    <dbReference type="NCBI Taxonomy" id="1133968"/>
    <lineage>
        <taxon>Eukaryota</taxon>
        <taxon>Sar</taxon>
        <taxon>Alveolata</taxon>
        <taxon>Apicomplexa</taxon>
        <taxon>Aconoidasida</taxon>
        <taxon>Piroplasmida</taxon>
        <taxon>Babesiidae</taxon>
        <taxon>Babesia</taxon>
    </lineage>
</organism>